<dbReference type="SMART" id="SM00533">
    <property type="entry name" value="MUTSd"/>
    <property type="match status" value="1"/>
</dbReference>
<dbReference type="STRING" id="252474.B1A74_12990"/>
<dbReference type="PANTHER" id="PTHR48466">
    <property type="entry name" value="OS10G0509000 PROTEIN-RELATED"/>
    <property type="match status" value="1"/>
</dbReference>
<dbReference type="SMART" id="SM00534">
    <property type="entry name" value="MUTSac"/>
    <property type="match status" value="1"/>
</dbReference>
<keyword evidence="2" id="KW-0067">ATP-binding</keyword>
<dbReference type="InterPro" id="IPR036187">
    <property type="entry name" value="DNA_mismatch_repair_MutS_sf"/>
</dbReference>
<dbReference type="InterPro" id="IPR045076">
    <property type="entry name" value="MutS"/>
</dbReference>
<dbReference type="GO" id="GO:0030983">
    <property type="term" value="F:mismatched DNA binding"/>
    <property type="evidence" value="ECO:0007669"/>
    <property type="project" value="InterPro"/>
</dbReference>
<dbReference type="AlphaFoldDB" id="A0A1V2ZVH5"/>
<dbReference type="SUPFAM" id="SSF52540">
    <property type="entry name" value="P-loop containing nucleoside triphosphate hydrolases"/>
    <property type="match status" value="1"/>
</dbReference>
<dbReference type="InterPro" id="IPR000432">
    <property type="entry name" value="DNA_mismatch_repair_MutS_C"/>
</dbReference>
<gene>
    <name evidence="6" type="ORF">B1A74_12990</name>
</gene>
<dbReference type="SUPFAM" id="SSF48334">
    <property type="entry name" value="DNA repair protein MutS, domain III"/>
    <property type="match status" value="1"/>
</dbReference>
<feature type="domain" description="DNA mismatch repair proteins mutS family" evidence="5">
    <location>
        <begin position="330"/>
        <end position="515"/>
    </location>
</feature>
<accession>A0A1V2ZVH5</accession>
<keyword evidence="3" id="KW-0238">DNA-binding</keyword>
<dbReference type="GO" id="GO:0005524">
    <property type="term" value="F:ATP binding"/>
    <property type="evidence" value="ECO:0007669"/>
    <property type="project" value="UniProtKB-KW"/>
</dbReference>
<dbReference type="GO" id="GO:0045910">
    <property type="term" value="P:negative regulation of DNA recombination"/>
    <property type="evidence" value="ECO:0007669"/>
    <property type="project" value="InterPro"/>
</dbReference>
<dbReference type="GO" id="GO:0006298">
    <property type="term" value="P:mismatch repair"/>
    <property type="evidence" value="ECO:0007669"/>
    <property type="project" value="InterPro"/>
</dbReference>
<dbReference type="OrthoDB" id="9808166at2"/>
<dbReference type="RefSeq" id="WP_018946893.1">
    <property type="nucleotide sequence ID" value="NZ_MUZR01000066.1"/>
</dbReference>
<dbReference type="InterPro" id="IPR027417">
    <property type="entry name" value="P-loop_NTPase"/>
</dbReference>
<dbReference type="GO" id="GO:0004519">
    <property type="term" value="F:endonuclease activity"/>
    <property type="evidence" value="ECO:0007669"/>
    <property type="project" value="InterPro"/>
</dbReference>
<keyword evidence="1" id="KW-0547">Nucleotide-binding</keyword>
<dbReference type="GO" id="GO:0016887">
    <property type="term" value="F:ATP hydrolysis activity"/>
    <property type="evidence" value="ECO:0007669"/>
    <property type="project" value="InterPro"/>
</dbReference>
<comment type="caution">
    <text evidence="6">The sequence shown here is derived from an EMBL/GenBank/DDBJ whole genome shotgun (WGS) entry which is preliminary data.</text>
</comment>
<evidence type="ECO:0000259" key="5">
    <source>
        <dbReference type="SMART" id="SM00534"/>
    </source>
</evidence>
<evidence type="ECO:0000313" key="6">
    <source>
        <dbReference type="EMBL" id="OOC09045.1"/>
    </source>
</evidence>
<keyword evidence="7" id="KW-1185">Reference proteome</keyword>
<organism evidence="6 7">
    <name type="scientific">Thioalkalivibrio halophilus</name>
    <dbReference type="NCBI Taxonomy" id="252474"/>
    <lineage>
        <taxon>Bacteria</taxon>
        <taxon>Pseudomonadati</taxon>
        <taxon>Pseudomonadota</taxon>
        <taxon>Gammaproteobacteria</taxon>
        <taxon>Chromatiales</taxon>
        <taxon>Ectothiorhodospiraceae</taxon>
        <taxon>Thioalkalivibrio</taxon>
    </lineage>
</organism>
<evidence type="ECO:0000313" key="7">
    <source>
        <dbReference type="Proteomes" id="UP000189177"/>
    </source>
</evidence>
<feature type="domain" description="DNA mismatch repair protein MutS core" evidence="4">
    <location>
        <begin position="8"/>
        <end position="310"/>
    </location>
</feature>
<dbReference type="GO" id="GO:0140664">
    <property type="term" value="F:ATP-dependent DNA damage sensor activity"/>
    <property type="evidence" value="ECO:0007669"/>
    <property type="project" value="InterPro"/>
</dbReference>
<evidence type="ECO:0000256" key="1">
    <source>
        <dbReference type="ARBA" id="ARBA00022741"/>
    </source>
</evidence>
<dbReference type="NCBIfam" id="TIGR01069">
    <property type="entry name" value="mutS2"/>
    <property type="match status" value="1"/>
</dbReference>
<dbReference type="InterPro" id="IPR005747">
    <property type="entry name" value="MutS2"/>
</dbReference>
<reference evidence="6 7" key="1">
    <citation type="submission" date="2017-02" db="EMBL/GenBank/DDBJ databases">
        <title>Genomic diversity within the haloalkaliphilic genus Thioalkalivibrio.</title>
        <authorList>
            <person name="Ahn A.-C."/>
            <person name="Meier-Kolthoff J."/>
            <person name="Overmars L."/>
            <person name="Richter M."/>
            <person name="Woyke T."/>
            <person name="Sorokin D.Y."/>
            <person name="Muyzer G."/>
        </authorList>
    </citation>
    <scope>NUCLEOTIDE SEQUENCE [LARGE SCALE GENOMIC DNA]</scope>
    <source>
        <strain evidence="6 7">HL17</strain>
    </source>
</reference>
<evidence type="ECO:0000256" key="2">
    <source>
        <dbReference type="ARBA" id="ARBA00022840"/>
    </source>
</evidence>
<dbReference type="EMBL" id="MUZR01000066">
    <property type="protein sequence ID" value="OOC09045.1"/>
    <property type="molecule type" value="Genomic_DNA"/>
</dbReference>
<dbReference type="Pfam" id="PF00488">
    <property type="entry name" value="MutS_V"/>
    <property type="match status" value="1"/>
</dbReference>
<dbReference type="InterPro" id="IPR007696">
    <property type="entry name" value="DNA_mismatch_repair_MutS_core"/>
</dbReference>
<evidence type="ECO:0000259" key="4">
    <source>
        <dbReference type="SMART" id="SM00533"/>
    </source>
</evidence>
<dbReference type="Proteomes" id="UP000189177">
    <property type="component" value="Unassembled WGS sequence"/>
</dbReference>
<dbReference type="PANTHER" id="PTHR48466:SF2">
    <property type="entry name" value="OS10G0509000 PROTEIN"/>
    <property type="match status" value="1"/>
</dbReference>
<proteinExistence type="predicted"/>
<dbReference type="Gene3D" id="3.40.50.300">
    <property type="entry name" value="P-loop containing nucleotide triphosphate hydrolases"/>
    <property type="match status" value="1"/>
</dbReference>
<protein>
    <submittedName>
        <fullName evidence="6">DNA mismatch repair protein MutS</fullName>
    </submittedName>
</protein>
<sequence>MQVDLKALEFPAIQRLLERLTATPYGADAARGLEPAPNLEAARALQKAVTVARQRLDAGTLPRLGQLPDVRAALRQAGNPGSALPVQALHNLQTIMRHARELADQLKDTPEIYPADLNKLYPPEGLEQRLSGCLNPGGSLREDASESLVDSFGERNRLRGEVEAVVQKRLSASDVAQKGDETLKVQWHQERAVMVLRGDAAGAVKGVRRGTAMGGRDHIIEPIEAVPLNNQLDTVNGQINNEQQRLLRELTDTVREYGEPLDLMLTALTWIDLASAAAQLSAQMNAHAPALEDRPGVELDEAYHPLLLLQFAEGNGPQPVPLSIRLDDEQPLLLITGPNTGGKTVALKTLGLLVTMAWCGLHIPAEQDCRIGRFDQVMVDVGDNQSLLHHLSTFAGHVAVLKRILDNAGPESLILLDELGTGTDPDEGAALAMAMLDELRSRGTRGIVNTHLAPLKDYAAQQAGIVNASMQFDPDTLSPTYRLLIGEPGVSFGLTIAEKEGLPGDLVARARQHFAELPTAQAGGSEGS</sequence>
<name>A0A1V2ZVH5_9GAMM</name>
<evidence type="ECO:0000256" key="3">
    <source>
        <dbReference type="ARBA" id="ARBA00023125"/>
    </source>
</evidence>